<evidence type="ECO:0000256" key="4">
    <source>
        <dbReference type="ARBA" id="ARBA00023163"/>
    </source>
</evidence>
<dbReference type="PROSITE" id="PS50931">
    <property type="entry name" value="HTH_LYSR"/>
    <property type="match status" value="1"/>
</dbReference>
<dbReference type="PRINTS" id="PR00039">
    <property type="entry name" value="HTHLYSR"/>
</dbReference>
<keyword evidence="3" id="KW-0238">DNA-binding</keyword>
<dbReference type="GO" id="GO:0003700">
    <property type="term" value="F:DNA-binding transcription factor activity"/>
    <property type="evidence" value="ECO:0007669"/>
    <property type="project" value="InterPro"/>
</dbReference>
<dbReference type="InterPro" id="IPR036390">
    <property type="entry name" value="WH_DNA-bd_sf"/>
</dbReference>
<evidence type="ECO:0000313" key="8">
    <source>
        <dbReference type="Proteomes" id="UP000239477"/>
    </source>
</evidence>
<comment type="similarity">
    <text evidence="1">Belongs to the LysR transcriptional regulatory family.</text>
</comment>
<dbReference type="InterPro" id="IPR000847">
    <property type="entry name" value="LysR_HTH_N"/>
</dbReference>
<dbReference type="GO" id="GO:0032993">
    <property type="term" value="C:protein-DNA complex"/>
    <property type="evidence" value="ECO:0007669"/>
    <property type="project" value="TreeGrafter"/>
</dbReference>
<dbReference type="SUPFAM" id="SSF46785">
    <property type="entry name" value="Winged helix' DNA-binding domain"/>
    <property type="match status" value="1"/>
</dbReference>
<name>A0A2S0I967_9BURK</name>
<accession>A0A2S0I967</accession>
<dbReference type="Proteomes" id="UP000239477">
    <property type="component" value="Chromosome"/>
</dbReference>
<evidence type="ECO:0000256" key="3">
    <source>
        <dbReference type="ARBA" id="ARBA00023125"/>
    </source>
</evidence>
<dbReference type="InterPro" id="IPR005119">
    <property type="entry name" value="LysR_subst-bd"/>
</dbReference>
<dbReference type="CDD" id="cd05466">
    <property type="entry name" value="PBP2_LTTR_substrate"/>
    <property type="match status" value="1"/>
</dbReference>
<dbReference type="Gene3D" id="3.40.190.10">
    <property type="entry name" value="Periplasmic binding protein-like II"/>
    <property type="match status" value="2"/>
</dbReference>
<organism evidence="7 8">
    <name type="scientific">Achromobacter spanius</name>
    <dbReference type="NCBI Taxonomy" id="217203"/>
    <lineage>
        <taxon>Bacteria</taxon>
        <taxon>Pseudomonadati</taxon>
        <taxon>Pseudomonadota</taxon>
        <taxon>Betaproteobacteria</taxon>
        <taxon>Burkholderiales</taxon>
        <taxon>Alcaligenaceae</taxon>
        <taxon>Achromobacter</taxon>
    </lineage>
</organism>
<dbReference type="PANTHER" id="PTHR30346:SF9">
    <property type="entry name" value="LYSR FAMILY TRANSCRIPTIONAL REGULATOR"/>
    <property type="match status" value="1"/>
</dbReference>
<dbReference type="FunFam" id="1.10.10.10:FF:000001">
    <property type="entry name" value="LysR family transcriptional regulator"/>
    <property type="match status" value="1"/>
</dbReference>
<gene>
    <name evidence="7" type="ORF">CLM73_16490</name>
</gene>
<dbReference type="AlphaFoldDB" id="A0A2S0I967"/>
<dbReference type="GO" id="GO:0003677">
    <property type="term" value="F:DNA binding"/>
    <property type="evidence" value="ECO:0007669"/>
    <property type="project" value="UniProtKB-KW"/>
</dbReference>
<feature type="domain" description="HTH lysR-type" evidence="6">
    <location>
        <begin position="1"/>
        <end position="58"/>
    </location>
</feature>
<sequence length="315" mass="34098">MDLKHIRTFAAVAREGNLTRAAEHLHLTQPALSLQLKNFQESLDLTLFARSAQGLAPNADGRALLPAAQRVLDALDDFQRAIGALRDTVQGELRMGTILDPEFLRLGATLQYLVEHYPKIRPTLRHGMSGSVGRQVRTGELDVGFFLGPQLRDEDARGGLPRDGQPRNSPPRGSQPSGLHAQSLASFSYYVVAPKSWSAQVAGRGWAEIAALPWIWTPPDSVHHRLLSDKFDALGITPHAVAEVDQEASMLDLVRSGVGLSLARDAIALRESQSSGLQLVKGLSIQAELSFITQAARRDDPLVAAAFAAVRAAFA</sequence>
<dbReference type="Pfam" id="PF00126">
    <property type="entry name" value="HTH_1"/>
    <property type="match status" value="1"/>
</dbReference>
<dbReference type="EMBL" id="CP023270">
    <property type="protein sequence ID" value="AVJ28580.1"/>
    <property type="molecule type" value="Genomic_DNA"/>
</dbReference>
<dbReference type="RefSeq" id="WP_105239362.1">
    <property type="nucleotide sequence ID" value="NZ_CP023270.1"/>
</dbReference>
<evidence type="ECO:0000256" key="1">
    <source>
        <dbReference type="ARBA" id="ARBA00009437"/>
    </source>
</evidence>
<dbReference type="PANTHER" id="PTHR30346">
    <property type="entry name" value="TRANSCRIPTIONAL DUAL REGULATOR HCAR-RELATED"/>
    <property type="match status" value="1"/>
</dbReference>
<evidence type="ECO:0000259" key="6">
    <source>
        <dbReference type="PROSITE" id="PS50931"/>
    </source>
</evidence>
<evidence type="ECO:0000256" key="5">
    <source>
        <dbReference type="SAM" id="MobiDB-lite"/>
    </source>
</evidence>
<keyword evidence="4" id="KW-0804">Transcription</keyword>
<dbReference type="Pfam" id="PF03466">
    <property type="entry name" value="LysR_substrate"/>
    <property type="match status" value="2"/>
</dbReference>
<evidence type="ECO:0000256" key="2">
    <source>
        <dbReference type="ARBA" id="ARBA00023015"/>
    </source>
</evidence>
<keyword evidence="8" id="KW-1185">Reference proteome</keyword>
<feature type="region of interest" description="Disordered" evidence="5">
    <location>
        <begin position="152"/>
        <end position="179"/>
    </location>
</feature>
<protein>
    <submittedName>
        <fullName evidence="7">LysR family transcriptional regulator</fullName>
    </submittedName>
</protein>
<proteinExistence type="inferred from homology"/>
<keyword evidence="2" id="KW-0805">Transcription regulation</keyword>
<dbReference type="SUPFAM" id="SSF53850">
    <property type="entry name" value="Periplasmic binding protein-like II"/>
    <property type="match status" value="1"/>
</dbReference>
<dbReference type="InterPro" id="IPR036388">
    <property type="entry name" value="WH-like_DNA-bd_sf"/>
</dbReference>
<dbReference type="Gene3D" id="1.10.10.10">
    <property type="entry name" value="Winged helix-like DNA-binding domain superfamily/Winged helix DNA-binding domain"/>
    <property type="match status" value="1"/>
</dbReference>
<evidence type="ECO:0000313" key="7">
    <source>
        <dbReference type="EMBL" id="AVJ28580.1"/>
    </source>
</evidence>
<dbReference type="OrthoDB" id="9803735at2"/>
<reference evidence="7 8" key="1">
    <citation type="submission" date="2017-09" db="EMBL/GenBank/DDBJ databases">
        <title>Genomic, metabolic, and phenotypic characteristics of bacterial isolates from the natural microbiome of the model nematode Caenorhabditis elegans.</title>
        <authorList>
            <person name="Zimmermann J."/>
            <person name="Obeng N."/>
            <person name="Yang W."/>
            <person name="Obeng O."/>
            <person name="Kissoyan K."/>
            <person name="Pees B."/>
            <person name="Dirksen P."/>
            <person name="Hoppner M."/>
            <person name="Franke A."/>
            <person name="Rosenstiel P."/>
            <person name="Leippe M."/>
            <person name="Dierking K."/>
            <person name="Kaleta C."/>
            <person name="Schulenburg H."/>
        </authorList>
    </citation>
    <scope>NUCLEOTIDE SEQUENCE [LARGE SCALE GENOMIC DNA]</scope>
    <source>
        <strain evidence="7 8">MYb73</strain>
    </source>
</reference>